<feature type="domain" description="Response regulatory" evidence="2">
    <location>
        <begin position="12"/>
        <end position="129"/>
    </location>
</feature>
<dbReference type="Gene3D" id="3.40.50.2300">
    <property type="match status" value="1"/>
</dbReference>
<keyword evidence="4" id="KW-1185">Reference proteome</keyword>
<dbReference type="SUPFAM" id="SSF52172">
    <property type="entry name" value="CheY-like"/>
    <property type="match status" value="1"/>
</dbReference>
<dbReference type="InterPro" id="IPR001789">
    <property type="entry name" value="Sig_transdc_resp-reg_receiver"/>
</dbReference>
<dbReference type="RefSeq" id="WP_377464735.1">
    <property type="nucleotide sequence ID" value="NZ_JBHUOP010000001.1"/>
</dbReference>
<evidence type="ECO:0000259" key="2">
    <source>
        <dbReference type="PROSITE" id="PS50110"/>
    </source>
</evidence>
<name>A0ABW5XA20_9MICO</name>
<organism evidence="3 4">
    <name type="scientific">Populibacterium corticicola</name>
    <dbReference type="NCBI Taxonomy" id="1812826"/>
    <lineage>
        <taxon>Bacteria</taxon>
        <taxon>Bacillati</taxon>
        <taxon>Actinomycetota</taxon>
        <taxon>Actinomycetes</taxon>
        <taxon>Micrococcales</taxon>
        <taxon>Jonesiaceae</taxon>
        <taxon>Populibacterium</taxon>
    </lineage>
</organism>
<dbReference type="Proteomes" id="UP001597391">
    <property type="component" value="Unassembled WGS sequence"/>
</dbReference>
<dbReference type="InterPro" id="IPR011006">
    <property type="entry name" value="CheY-like_superfamily"/>
</dbReference>
<evidence type="ECO:0000313" key="3">
    <source>
        <dbReference type="EMBL" id="MFD2839286.1"/>
    </source>
</evidence>
<proteinExistence type="predicted"/>
<sequence length="138" mass="14988">MTSTPGAKGPLSVLLYSNDSDVRAHVRNALGDDVDGVEIRWQDTATFGALDELVKNQRFDLIILDGETHKVGGMGVARELKNSVYDCPPILLLTGRAQDAWLASWSLADGAVPRPLDAFELQDAVRSLLTQDVVVAER</sequence>
<protein>
    <recommendedName>
        <fullName evidence="2">Response regulatory domain-containing protein</fullName>
    </recommendedName>
</protein>
<evidence type="ECO:0000313" key="4">
    <source>
        <dbReference type="Proteomes" id="UP001597391"/>
    </source>
</evidence>
<dbReference type="PROSITE" id="PS50110">
    <property type="entry name" value="RESPONSE_REGULATORY"/>
    <property type="match status" value="1"/>
</dbReference>
<dbReference type="EMBL" id="JBHUOP010000001">
    <property type="protein sequence ID" value="MFD2839286.1"/>
    <property type="molecule type" value="Genomic_DNA"/>
</dbReference>
<dbReference type="SMART" id="SM00448">
    <property type="entry name" value="REC"/>
    <property type="match status" value="1"/>
</dbReference>
<gene>
    <name evidence="3" type="ORF">ACFSYH_01710</name>
</gene>
<keyword evidence="1" id="KW-0597">Phosphoprotein</keyword>
<reference evidence="4" key="1">
    <citation type="journal article" date="2019" name="Int. J. Syst. Evol. Microbiol.">
        <title>The Global Catalogue of Microorganisms (GCM) 10K type strain sequencing project: providing services to taxonomists for standard genome sequencing and annotation.</title>
        <authorList>
            <consortium name="The Broad Institute Genomics Platform"/>
            <consortium name="The Broad Institute Genome Sequencing Center for Infectious Disease"/>
            <person name="Wu L."/>
            <person name="Ma J."/>
        </authorList>
    </citation>
    <scope>NUCLEOTIDE SEQUENCE [LARGE SCALE GENOMIC DNA]</scope>
    <source>
        <strain evidence="4">KCTC 33576</strain>
    </source>
</reference>
<comment type="caution">
    <text evidence="3">The sequence shown here is derived from an EMBL/GenBank/DDBJ whole genome shotgun (WGS) entry which is preliminary data.</text>
</comment>
<evidence type="ECO:0000256" key="1">
    <source>
        <dbReference type="PROSITE-ProRule" id="PRU00169"/>
    </source>
</evidence>
<accession>A0ABW5XA20</accession>
<feature type="modified residue" description="4-aspartylphosphate" evidence="1">
    <location>
        <position position="65"/>
    </location>
</feature>